<feature type="compositionally biased region" description="Polar residues" evidence="7">
    <location>
        <begin position="769"/>
        <end position="779"/>
    </location>
</feature>
<feature type="region of interest" description="Disordered" evidence="7">
    <location>
        <begin position="767"/>
        <end position="807"/>
    </location>
</feature>
<feature type="compositionally biased region" description="Polar residues" evidence="7">
    <location>
        <begin position="321"/>
        <end position="337"/>
    </location>
</feature>
<dbReference type="AlphaFoldDB" id="A0AAD8YDM8"/>
<feature type="transmembrane region" description="Helical" evidence="8">
    <location>
        <begin position="45"/>
        <end position="62"/>
    </location>
</feature>
<dbReference type="Pfam" id="PF13967">
    <property type="entry name" value="RSN1_TM"/>
    <property type="match status" value="1"/>
</dbReference>
<evidence type="ECO:0000259" key="10">
    <source>
        <dbReference type="Pfam" id="PF13967"/>
    </source>
</evidence>
<keyword evidence="5 8" id="KW-1133">Transmembrane helix</keyword>
<feature type="transmembrane region" description="Helical" evidence="8">
    <location>
        <begin position="143"/>
        <end position="162"/>
    </location>
</feature>
<evidence type="ECO:0000256" key="5">
    <source>
        <dbReference type="ARBA" id="ARBA00022989"/>
    </source>
</evidence>
<evidence type="ECO:0000256" key="6">
    <source>
        <dbReference type="ARBA" id="ARBA00023136"/>
    </source>
</evidence>
<feature type="transmembrane region" description="Helical" evidence="8">
    <location>
        <begin position="440"/>
        <end position="463"/>
    </location>
</feature>
<dbReference type="InterPro" id="IPR045122">
    <property type="entry name" value="Csc1-like"/>
</dbReference>
<keyword evidence="4 8" id="KW-0812">Transmembrane</keyword>
<feature type="transmembrane region" description="Helical" evidence="8">
    <location>
        <begin position="623"/>
        <end position="652"/>
    </location>
</feature>
<evidence type="ECO:0000313" key="12">
    <source>
        <dbReference type="EMBL" id="KAK1743542.1"/>
    </source>
</evidence>
<feature type="transmembrane region" description="Helical" evidence="8">
    <location>
        <begin position="672"/>
        <end position="695"/>
    </location>
</feature>
<keyword evidence="3" id="KW-0813">Transport</keyword>
<evidence type="ECO:0000256" key="1">
    <source>
        <dbReference type="ARBA" id="ARBA00004141"/>
    </source>
</evidence>
<reference evidence="12" key="1">
    <citation type="submission" date="2023-06" db="EMBL/GenBank/DDBJ databases">
        <title>Survivors Of The Sea: Transcriptome response of Skeletonema marinoi to long-term dormancy.</title>
        <authorList>
            <person name="Pinder M.I.M."/>
            <person name="Kourtchenko O."/>
            <person name="Robertson E.K."/>
            <person name="Larsson T."/>
            <person name="Maumus F."/>
            <person name="Osuna-Cruz C.M."/>
            <person name="Vancaester E."/>
            <person name="Stenow R."/>
            <person name="Vandepoele K."/>
            <person name="Ploug H."/>
            <person name="Bruchert V."/>
            <person name="Godhe A."/>
            <person name="Topel M."/>
        </authorList>
    </citation>
    <scope>NUCLEOTIDE SEQUENCE</scope>
    <source>
        <strain evidence="12">R05AC</strain>
    </source>
</reference>
<evidence type="ECO:0000313" key="13">
    <source>
        <dbReference type="Proteomes" id="UP001224775"/>
    </source>
</evidence>
<organism evidence="12 13">
    <name type="scientific">Skeletonema marinoi</name>
    <dbReference type="NCBI Taxonomy" id="267567"/>
    <lineage>
        <taxon>Eukaryota</taxon>
        <taxon>Sar</taxon>
        <taxon>Stramenopiles</taxon>
        <taxon>Ochrophyta</taxon>
        <taxon>Bacillariophyta</taxon>
        <taxon>Coscinodiscophyceae</taxon>
        <taxon>Thalassiosirophycidae</taxon>
        <taxon>Thalassiosirales</taxon>
        <taxon>Skeletonemataceae</taxon>
        <taxon>Skeletonema</taxon>
        <taxon>Skeletonema marinoi-dohrnii complex</taxon>
    </lineage>
</organism>
<dbReference type="PANTHER" id="PTHR13018">
    <property type="entry name" value="PROBABLE MEMBRANE PROTEIN DUF221-RELATED"/>
    <property type="match status" value="1"/>
</dbReference>
<name>A0AAD8YDM8_9STRA</name>
<dbReference type="InterPro" id="IPR003864">
    <property type="entry name" value="CSC1/OSCA1-like_7TM"/>
</dbReference>
<feature type="domain" description="CSC1/OSCA1-like N-terminal transmembrane" evidence="10">
    <location>
        <begin position="43"/>
        <end position="119"/>
    </location>
</feature>
<feature type="transmembrane region" description="Helical" evidence="8">
    <location>
        <begin position="505"/>
        <end position="524"/>
    </location>
</feature>
<evidence type="ECO:0000259" key="11">
    <source>
        <dbReference type="Pfam" id="PF14703"/>
    </source>
</evidence>
<dbReference type="Proteomes" id="UP001224775">
    <property type="component" value="Unassembled WGS sequence"/>
</dbReference>
<feature type="transmembrane region" description="Helical" evidence="8">
    <location>
        <begin position="701"/>
        <end position="721"/>
    </location>
</feature>
<comment type="similarity">
    <text evidence="2">Belongs to the CSC1 (TC 1.A.17) family.</text>
</comment>
<dbReference type="GO" id="GO:0005886">
    <property type="term" value="C:plasma membrane"/>
    <property type="evidence" value="ECO:0007669"/>
    <property type="project" value="TreeGrafter"/>
</dbReference>
<evidence type="ECO:0000256" key="8">
    <source>
        <dbReference type="SAM" id="Phobius"/>
    </source>
</evidence>
<comment type="subcellular location">
    <subcellularLocation>
        <location evidence="1">Membrane</location>
        <topology evidence="1">Multi-pass membrane protein</topology>
    </subcellularLocation>
</comment>
<feature type="domain" description="CSC1/OSCA1-like 7TM region" evidence="9">
    <location>
        <begin position="487"/>
        <end position="694"/>
    </location>
</feature>
<evidence type="ECO:0000256" key="3">
    <source>
        <dbReference type="ARBA" id="ARBA00022448"/>
    </source>
</evidence>
<gene>
    <name evidence="12" type="ORF">QTG54_006163</name>
</gene>
<dbReference type="Pfam" id="PF02714">
    <property type="entry name" value="RSN1_7TM"/>
    <property type="match status" value="1"/>
</dbReference>
<evidence type="ECO:0000256" key="7">
    <source>
        <dbReference type="SAM" id="MobiDB-lite"/>
    </source>
</evidence>
<comment type="caution">
    <text evidence="12">The sequence shown here is derived from an EMBL/GenBank/DDBJ whole genome shotgun (WGS) entry which is preliminary data.</text>
</comment>
<feature type="domain" description="CSC1/OSCA1-like cytosolic" evidence="11">
    <location>
        <begin position="188"/>
        <end position="279"/>
    </location>
</feature>
<dbReference type="InterPro" id="IPR032880">
    <property type="entry name" value="CSC1/OSCA1-like_N"/>
</dbReference>
<proteinExistence type="inferred from homology"/>
<evidence type="ECO:0000256" key="4">
    <source>
        <dbReference type="ARBA" id="ARBA00022692"/>
    </source>
</evidence>
<dbReference type="GO" id="GO:0005227">
    <property type="term" value="F:calcium-activated cation channel activity"/>
    <property type="evidence" value="ECO:0007669"/>
    <property type="project" value="InterPro"/>
</dbReference>
<accession>A0AAD8YDM8</accession>
<keyword evidence="6 8" id="KW-0472">Membrane</keyword>
<evidence type="ECO:0000256" key="2">
    <source>
        <dbReference type="ARBA" id="ARBA00007779"/>
    </source>
</evidence>
<sequence length="818" mass="90878">MDQLFDYTSHFNRLLETSTNSTDNSGDNTTSTTETTQTEILQTTCQIYVSIYMILFILFIFLRPKFPRLYNIKQSNEKLNTPIAQESYGHLAWIFKTFQFNYDEIASQCGMDAVTTIRFEEEGISDPVMEVSLSNLSQGSNSIYATTMAAYIFFGSAMYLIANDFSWFISLRHKFLSQRRVQNYTIYLSGLPKELQSNHAIHIVADVQLAVKIPKLEKKVGKRDKILPKLEHAINLRDVKGKIPEHRKVPNLDNPKLMLCGGEKVESIPEWMEELEESCKSNEEGGDDGEDDVVKSLVLDKKVGSSSNEEDDEDVEVGVSKETTPLQNTTRSSVPTSVSGTVNLLSGTITGTANLMSDTVVSGATMGATMVKSIITGSEDGAPRNAAFVSFSSVTYANLARQAVHNKEAWSCVAMEPPLPELVNWRNVGKSNHSRQGGELLSSVLTFLLCITWTVPVGFFASLGNVSRLTEVLPFLAEPVQKYDCKLEGLIEVESMQHHSLMSKLASFTIIQTFFISTIASTLFRSLQGIVRNPASAFRIVAEALPAQAAYLIQIIIIQNLLSMGLELLRLTPGVTDLLRRIVAKMLGHNLTEKERNETFLGLRSLDDPLEFYFGRELGQKTVLIQMVMFVYVCMSPITSYFTLFVFTALVIGFRNQFIYIYPIANDSGGKLWISFTKISIVCMIVAELILFAVILLKGALIPAFLLLPLIAASIMFDAYFKKRHFTITKFLPVGECALVDSQNEGDESLKELLKGSYLQPALKERTKGVSTNDNPTSGKSEEIDHALAIGGTGEQSRSSSGEIVDDDIFYQAVDEET</sequence>
<feature type="region of interest" description="Disordered" evidence="7">
    <location>
        <begin position="299"/>
        <end position="337"/>
    </location>
</feature>
<keyword evidence="13" id="KW-1185">Reference proteome</keyword>
<dbReference type="PANTHER" id="PTHR13018:SF5">
    <property type="entry name" value="RE44586P"/>
    <property type="match status" value="1"/>
</dbReference>
<dbReference type="InterPro" id="IPR027815">
    <property type="entry name" value="CSC1/OSCA1-like_cyt"/>
</dbReference>
<feature type="transmembrane region" description="Helical" evidence="8">
    <location>
        <begin position="536"/>
        <end position="558"/>
    </location>
</feature>
<evidence type="ECO:0000259" key="9">
    <source>
        <dbReference type="Pfam" id="PF02714"/>
    </source>
</evidence>
<dbReference type="Pfam" id="PF14703">
    <property type="entry name" value="PHM7_cyt"/>
    <property type="match status" value="1"/>
</dbReference>
<protein>
    <submittedName>
        <fullName evidence="12">Membrane protein</fullName>
    </submittedName>
</protein>
<dbReference type="EMBL" id="JATAAI010000009">
    <property type="protein sequence ID" value="KAK1743542.1"/>
    <property type="molecule type" value="Genomic_DNA"/>
</dbReference>